<keyword evidence="4" id="KW-0560">Oxidoreductase</keyword>
<keyword evidence="3" id="KW-0274">FAD</keyword>
<reference evidence="5" key="1">
    <citation type="submission" date="2021-01" db="EMBL/GenBank/DDBJ databases">
        <authorList>
            <person name="Kaushik A."/>
        </authorList>
    </citation>
    <scope>NUCLEOTIDE SEQUENCE</scope>
    <source>
        <strain evidence="5">AG5</strain>
    </source>
</reference>
<dbReference type="Pfam" id="PF13561">
    <property type="entry name" value="adh_short_C2"/>
    <property type="match status" value="1"/>
</dbReference>
<protein>
    <submittedName>
        <fullName evidence="5">Uncharacterized protein</fullName>
    </submittedName>
</protein>
<dbReference type="SUPFAM" id="SSF51905">
    <property type="entry name" value="FAD/NAD(P)-binding domain"/>
    <property type="match status" value="3"/>
</dbReference>
<evidence type="ECO:0000256" key="4">
    <source>
        <dbReference type="ARBA" id="ARBA00023002"/>
    </source>
</evidence>
<evidence type="ECO:0000256" key="3">
    <source>
        <dbReference type="ARBA" id="ARBA00022827"/>
    </source>
</evidence>
<proteinExistence type="inferred from homology"/>
<dbReference type="Pfam" id="PF00743">
    <property type="entry name" value="FMO-like"/>
    <property type="match status" value="1"/>
</dbReference>
<evidence type="ECO:0000313" key="6">
    <source>
        <dbReference type="Proteomes" id="UP000663827"/>
    </source>
</evidence>
<dbReference type="InterPro" id="IPR002347">
    <property type="entry name" value="SDR_fam"/>
</dbReference>
<gene>
    <name evidence="5" type="ORF">RDB_LOCUS56770</name>
</gene>
<dbReference type="PANTHER" id="PTHR42877">
    <property type="entry name" value="L-ORNITHINE N(5)-MONOOXYGENASE-RELATED"/>
    <property type="match status" value="1"/>
</dbReference>
<dbReference type="SUPFAM" id="SSF51735">
    <property type="entry name" value="NAD(P)-binding Rossmann-fold domains"/>
    <property type="match status" value="1"/>
</dbReference>
<sequence>MPPAPSTVPYVSAYNNSNSTFKDNIFDGKVLFCTGGGSGICKGMVEAMMKHGVHATIVGRKLDRLNSAAKELSSLTGRKCITAQADVRKPEQLRAAVDATISEFGRIDYVICGAAGNFLAPIEGVSENGFRTVMEIDTLGTYHTIKATLPYVREKRGAYIMVSATLHYRGTPWQVHVSAAKAGVDAISRVLAVEEGPRGVRSNVIAPGPIDGTEGMDRLGAKLNDKDKKALGLGINSDIPLQRMGHIGDVANAAVFLFSDAASWITGQTIAVDGGALHTGRPSLPSMKWRPTLVGPGTKISIRAAPVTFLPTGTREFMQESTHNTTEDIDLMHSLSIDPNPNWSCLFAPREEIKKYWKHLARKHNLEPHIKFNTEFVSAVWNEKQQNYTLKLRDSKTKQFKEVKAKLVISAIGVLREPRWPEIPGTESFQGKILHAQMWDYNVGLSGKRVGLIGNGCAGSQILPAISEDGSTTVVNFCRTPSWYIPRPQMQVHPVIQWIFRHIPFALKSLRYTLAGACELLYLHYKDNFISNAARKLVEKAMLYRMRSLAPAKYHKHLTPNYPFGCKRIVFDPGYLEALGRPNIDLEWDPITRITANGIQTKSGKEHHLDVIAFATGFDTSSSMTLDVTGINGIRLQEYYDKEGGPTGYMGTTIPGFPNWITVFGPNSATGHASVLYMEELQMNYILKLYKPVLEGKASSIVPRADSTRKFNDWLQYNLKGHVWPSCHSWYRQGGLGKITGLWPGGNTHLWWSFRKPNWKDYEVAGAKNWARKQKFLEFLTSIFQLGVLAAGAGALALVKTGRWDDFVAVHGGAAKDLFESIRATLQ</sequence>
<organism evidence="5 6">
    <name type="scientific">Rhizoctonia solani</name>
    <dbReference type="NCBI Taxonomy" id="456999"/>
    <lineage>
        <taxon>Eukaryota</taxon>
        <taxon>Fungi</taxon>
        <taxon>Dikarya</taxon>
        <taxon>Basidiomycota</taxon>
        <taxon>Agaricomycotina</taxon>
        <taxon>Agaricomycetes</taxon>
        <taxon>Cantharellales</taxon>
        <taxon>Ceratobasidiaceae</taxon>
        <taxon>Rhizoctonia</taxon>
    </lineage>
</organism>
<accession>A0A8H3HU73</accession>
<dbReference type="PRINTS" id="PR00081">
    <property type="entry name" value="GDHRDH"/>
</dbReference>
<keyword evidence="2" id="KW-0285">Flavoprotein</keyword>
<dbReference type="GO" id="GO:0050660">
    <property type="term" value="F:flavin adenine dinucleotide binding"/>
    <property type="evidence" value="ECO:0007669"/>
    <property type="project" value="InterPro"/>
</dbReference>
<dbReference type="Gene3D" id="3.40.50.720">
    <property type="entry name" value="NAD(P)-binding Rossmann-like Domain"/>
    <property type="match status" value="1"/>
</dbReference>
<dbReference type="EMBL" id="CAJNJQ010001135">
    <property type="protein sequence ID" value="CAE7122092.1"/>
    <property type="molecule type" value="Genomic_DNA"/>
</dbReference>
<dbReference type="Proteomes" id="UP000663827">
    <property type="component" value="Unassembled WGS sequence"/>
</dbReference>
<dbReference type="InterPro" id="IPR036188">
    <property type="entry name" value="FAD/NAD-bd_sf"/>
</dbReference>
<evidence type="ECO:0000313" key="5">
    <source>
        <dbReference type="EMBL" id="CAE7122092.1"/>
    </source>
</evidence>
<dbReference type="PANTHER" id="PTHR42877:SF4">
    <property type="entry name" value="FAD_NAD(P)-BINDING DOMAIN-CONTAINING PROTEIN-RELATED"/>
    <property type="match status" value="1"/>
</dbReference>
<evidence type="ECO:0000256" key="2">
    <source>
        <dbReference type="ARBA" id="ARBA00022630"/>
    </source>
</evidence>
<dbReference type="GO" id="GO:0050661">
    <property type="term" value="F:NADP binding"/>
    <property type="evidence" value="ECO:0007669"/>
    <property type="project" value="InterPro"/>
</dbReference>
<dbReference type="Gene3D" id="3.50.50.60">
    <property type="entry name" value="FAD/NAD(P)-binding domain"/>
    <property type="match status" value="2"/>
</dbReference>
<dbReference type="InterPro" id="IPR020946">
    <property type="entry name" value="Flavin_mOase-like"/>
</dbReference>
<dbReference type="GO" id="GO:0004499">
    <property type="term" value="F:N,N-dimethylaniline monooxygenase activity"/>
    <property type="evidence" value="ECO:0007669"/>
    <property type="project" value="InterPro"/>
</dbReference>
<dbReference type="InterPro" id="IPR036291">
    <property type="entry name" value="NAD(P)-bd_dom_sf"/>
</dbReference>
<dbReference type="FunFam" id="3.40.50.720:FF:000084">
    <property type="entry name" value="Short-chain dehydrogenase reductase"/>
    <property type="match status" value="1"/>
</dbReference>
<dbReference type="InterPro" id="IPR051209">
    <property type="entry name" value="FAD-bind_Monooxygenase_sf"/>
</dbReference>
<name>A0A8H3HU73_9AGAM</name>
<comment type="caution">
    <text evidence="5">The sequence shown here is derived from an EMBL/GenBank/DDBJ whole genome shotgun (WGS) entry which is preliminary data.</text>
</comment>
<dbReference type="AlphaFoldDB" id="A0A8H3HU73"/>
<evidence type="ECO:0000256" key="1">
    <source>
        <dbReference type="ARBA" id="ARBA00010139"/>
    </source>
</evidence>
<dbReference type="CDD" id="cd05369">
    <property type="entry name" value="TER_DECR_SDR_a"/>
    <property type="match status" value="1"/>
</dbReference>
<comment type="similarity">
    <text evidence="1">Belongs to the FAD-binding monooxygenase family.</text>
</comment>